<dbReference type="AlphaFoldDB" id="A0A2K8PVD6"/>
<dbReference type="GO" id="GO:0003677">
    <property type="term" value="F:DNA binding"/>
    <property type="evidence" value="ECO:0007669"/>
    <property type="project" value="UniProtKB-KW"/>
</dbReference>
<comment type="similarity">
    <text evidence="1">Belongs to the 'phage' integrase family.</text>
</comment>
<dbReference type="PANTHER" id="PTHR30629">
    <property type="entry name" value="PROPHAGE INTEGRASE"/>
    <property type="match status" value="1"/>
</dbReference>
<proteinExistence type="inferred from homology"/>
<reference evidence="7 9" key="1">
    <citation type="submission" date="2018-08" db="EMBL/GenBank/DDBJ databases">
        <title>Analysis of the genomic diversity of Mexican Acinetobacter haemolyticus clinical isolates.</title>
        <authorList>
            <person name="Castro-Jaimes S."/>
            <person name="Cevallos M.A."/>
        </authorList>
    </citation>
    <scope>NUCLEOTIDE SEQUENCE [LARGE SCALE GENOMIC DNA]</scope>
    <source>
        <strain evidence="7 9">AN43</strain>
    </source>
</reference>
<dbReference type="EMBL" id="WTTO01000061">
    <property type="protein sequence ID" value="NAR74676.1"/>
    <property type="molecule type" value="Genomic_DNA"/>
</dbReference>
<evidence type="ECO:0000256" key="2">
    <source>
        <dbReference type="ARBA" id="ARBA00022908"/>
    </source>
</evidence>
<dbReference type="PANTHER" id="PTHR30629:SF2">
    <property type="entry name" value="PROPHAGE INTEGRASE INTS-RELATED"/>
    <property type="match status" value="1"/>
</dbReference>
<feature type="domain" description="Tyr recombinase" evidence="5">
    <location>
        <begin position="214"/>
        <end position="392"/>
    </location>
</feature>
<dbReference type="RefSeq" id="WP_005091398.1">
    <property type="nucleotide sequence ID" value="NZ_CP018260.1"/>
</dbReference>
<evidence type="ECO:0000256" key="3">
    <source>
        <dbReference type="ARBA" id="ARBA00023125"/>
    </source>
</evidence>
<evidence type="ECO:0000313" key="7">
    <source>
        <dbReference type="EMBL" id="QHI14063.1"/>
    </source>
</evidence>
<dbReference type="PROSITE" id="PS51898">
    <property type="entry name" value="TYR_RECOMBINASE"/>
    <property type="match status" value="1"/>
</dbReference>
<dbReference type="Proteomes" id="UP000463868">
    <property type="component" value="Chromosome"/>
</dbReference>
<dbReference type="Proteomes" id="UP000451048">
    <property type="component" value="Unassembled WGS sequence"/>
</dbReference>
<dbReference type="InterPro" id="IPR010998">
    <property type="entry name" value="Integrase_recombinase_N"/>
</dbReference>
<evidence type="ECO:0000313" key="9">
    <source>
        <dbReference type="Proteomes" id="UP000463868"/>
    </source>
</evidence>
<evidence type="ECO:0000313" key="6">
    <source>
        <dbReference type="EMBL" id="NAR74676.1"/>
    </source>
</evidence>
<accession>A0A2K8PVD6</accession>
<dbReference type="CDD" id="cd00801">
    <property type="entry name" value="INT_P4_C"/>
    <property type="match status" value="1"/>
</dbReference>
<dbReference type="InterPro" id="IPR013762">
    <property type="entry name" value="Integrase-like_cat_sf"/>
</dbReference>
<evidence type="ECO:0000259" key="5">
    <source>
        <dbReference type="PROSITE" id="PS51898"/>
    </source>
</evidence>
<dbReference type="Pfam" id="PF22022">
    <property type="entry name" value="Phage_int_M"/>
    <property type="match status" value="1"/>
</dbReference>
<dbReference type="Pfam" id="PF00589">
    <property type="entry name" value="Phage_integrase"/>
    <property type="match status" value="1"/>
</dbReference>
<keyword evidence="2" id="KW-0229">DNA integration</keyword>
<dbReference type="GO" id="GO:0006310">
    <property type="term" value="P:DNA recombination"/>
    <property type="evidence" value="ECO:0007669"/>
    <property type="project" value="UniProtKB-KW"/>
</dbReference>
<dbReference type="InterPro" id="IPR050808">
    <property type="entry name" value="Phage_Integrase"/>
</dbReference>
<keyword evidence="3" id="KW-0238">DNA-binding</keyword>
<dbReference type="Gene3D" id="1.10.150.130">
    <property type="match status" value="1"/>
</dbReference>
<dbReference type="EMBL" id="CP031976">
    <property type="protein sequence ID" value="QHI14063.1"/>
    <property type="molecule type" value="Genomic_DNA"/>
</dbReference>
<dbReference type="InterPro" id="IPR038488">
    <property type="entry name" value="Integrase_DNA-bd_sf"/>
</dbReference>
<dbReference type="GO" id="GO:0015074">
    <property type="term" value="P:DNA integration"/>
    <property type="evidence" value="ECO:0007669"/>
    <property type="project" value="UniProtKB-KW"/>
</dbReference>
<dbReference type="InterPro" id="IPR025166">
    <property type="entry name" value="Integrase_DNA_bind_dom"/>
</dbReference>
<keyword evidence="4" id="KW-0233">DNA recombination</keyword>
<reference evidence="6 8" key="2">
    <citation type="submission" date="2019-12" db="EMBL/GenBank/DDBJ databases">
        <title>Acinetobacter haemolyticus comparative genomics.</title>
        <authorList>
            <person name="Castro-Jaimes S."/>
            <person name="Bello-Lopez E."/>
            <person name="Velazquez-Acosta C."/>
            <person name="Volkow-Fernandez P."/>
            <person name="Lozano-Zarain P."/>
            <person name="Castillo Ramirez S."/>
            <person name="Cevallos M.A."/>
        </authorList>
    </citation>
    <scope>NUCLEOTIDE SEQUENCE [LARGE SCALE GENOMIC DNA]</scope>
    <source>
        <strain evidence="6 8">AN10</strain>
    </source>
</reference>
<dbReference type="Gene3D" id="3.30.160.390">
    <property type="entry name" value="Integrase, DNA-binding domain"/>
    <property type="match status" value="1"/>
</dbReference>
<name>A0A2K8PVD6_ACIHA</name>
<evidence type="ECO:0000256" key="4">
    <source>
        <dbReference type="ARBA" id="ARBA00023172"/>
    </source>
</evidence>
<dbReference type="InterPro" id="IPR002104">
    <property type="entry name" value="Integrase_catalytic"/>
</dbReference>
<dbReference type="Pfam" id="PF13356">
    <property type="entry name" value="Arm-DNA-bind_3"/>
    <property type="match status" value="1"/>
</dbReference>
<dbReference type="Gene3D" id="1.10.443.10">
    <property type="entry name" value="Intergrase catalytic core"/>
    <property type="match status" value="1"/>
</dbReference>
<gene>
    <name evidence="7" type="ORF">AhaeAN43_12150</name>
    <name evidence="6" type="ORF">GPS52_14560</name>
</gene>
<dbReference type="InterPro" id="IPR011010">
    <property type="entry name" value="DNA_brk_join_enz"/>
</dbReference>
<evidence type="ECO:0000313" key="8">
    <source>
        <dbReference type="Proteomes" id="UP000451048"/>
    </source>
</evidence>
<organism evidence="7 9">
    <name type="scientific">Acinetobacter haemolyticus</name>
    <dbReference type="NCBI Taxonomy" id="29430"/>
    <lineage>
        <taxon>Bacteria</taxon>
        <taxon>Pseudomonadati</taxon>
        <taxon>Pseudomonadota</taxon>
        <taxon>Gammaproteobacteria</taxon>
        <taxon>Moraxellales</taxon>
        <taxon>Moraxellaceae</taxon>
        <taxon>Acinetobacter</taxon>
    </lineage>
</organism>
<evidence type="ECO:0000256" key="1">
    <source>
        <dbReference type="ARBA" id="ARBA00008857"/>
    </source>
</evidence>
<dbReference type="SUPFAM" id="SSF56349">
    <property type="entry name" value="DNA breaking-rejoining enzymes"/>
    <property type="match status" value="1"/>
</dbReference>
<sequence length="415" mass="47564">MATTKLSDVKIKSLKPKDKLYRLLDSDRLYIEIRPTGAKVWRFKFVFQGKESSMSLGEYPAISLAEARSLKDQMRAKLAKGIHPVEDRKNIRAQALAETTNTFDSIAAEFKLKRMCSKSETYQGKFDIALEKDISPVIGKKNINEVTSADVLKILDNTVERVVKESNGRFTGASAALENRRFVGGVIRYAIATLRAENDPTYAVRDVIKRPRVNHARALTKEERYKARTSLPKYNGTQTVKNAGFILLYTMLRAVEIRKMQWSWVDFESRLITFPIEVMKKARIHVLPISDQAYKVLRQQYEISGDSILVFPAIFSKKSSGMLSPSTLNSMLEYIGLKDVTTHDFRATASTLLYEKDYEEAWIEKQLAHAESNKTKASYNHSKHLKQRRKMMQDWADIVDSWKTEENINEKNKCV</sequence>
<protein>
    <submittedName>
        <fullName evidence="7">DUF4102 domain-containing protein</fullName>
    </submittedName>
    <submittedName>
        <fullName evidence="6">Tyrosine-type recombinase/integrase</fullName>
    </submittedName>
</protein>
<dbReference type="InterPro" id="IPR053876">
    <property type="entry name" value="Phage_int_M"/>
</dbReference>